<sequence>MILTTQMMITAAIVSPLVLIESSRLFLQEHMYLAFVAMAGYFVCVIVLSCFRDVGRKFPQNYIFLGILTLCLSLFLGFVAGSYDTIEILIAVGITAVMTFSITVFAFFTRCRD</sequence>
<comment type="subcellular location">
    <subcellularLocation>
        <location evidence="1">Membrane</location>
        <topology evidence="1">Multi-pass membrane protein</topology>
    </subcellularLocation>
</comment>
<keyword evidence="7" id="KW-1185">Reference proteome</keyword>
<dbReference type="Proteomes" id="UP001286313">
    <property type="component" value="Unassembled WGS sequence"/>
</dbReference>
<feature type="transmembrane region" description="Helical" evidence="5">
    <location>
        <begin position="32"/>
        <end position="51"/>
    </location>
</feature>
<keyword evidence="3 5" id="KW-1133">Transmembrane helix</keyword>
<evidence type="ECO:0000256" key="4">
    <source>
        <dbReference type="ARBA" id="ARBA00023136"/>
    </source>
</evidence>
<gene>
    <name evidence="6" type="ORF">Pcinc_042875</name>
</gene>
<dbReference type="Pfam" id="PF01027">
    <property type="entry name" value="Bax1-I"/>
    <property type="match status" value="1"/>
</dbReference>
<evidence type="ECO:0000313" key="7">
    <source>
        <dbReference type="Proteomes" id="UP001286313"/>
    </source>
</evidence>
<name>A0AAE1BKA5_PETCI</name>
<dbReference type="PANTHER" id="PTHR23291:SF47">
    <property type="entry name" value="TRANSMEMBRANE BAX INHIBITOR MOTIF CONTAINING 7"/>
    <property type="match status" value="1"/>
</dbReference>
<organism evidence="6 7">
    <name type="scientific">Petrolisthes cinctipes</name>
    <name type="common">Flat porcelain crab</name>
    <dbReference type="NCBI Taxonomy" id="88211"/>
    <lineage>
        <taxon>Eukaryota</taxon>
        <taxon>Metazoa</taxon>
        <taxon>Ecdysozoa</taxon>
        <taxon>Arthropoda</taxon>
        <taxon>Crustacea</taxon>
        <taxon>Multicrustacea</taxon>
        <taxon>Malacostraca</taxon>
        <taxon>Eumalacostraca</taxon>
        <taxon>Eucarida</taxon>
        <taxon>Decapoda</taxon>
        <taxon>Pleocyemata</taxon>
        <taxon>Anomura</taxon>
        <taxon>Galatheoidea</taxon>
        <taxon>Porcellanidae</taxon>
        <taxon>Petrolisthes</taxon>
    </lineage>
</organism>
<proteinExistence type="inferred from homology"/>
<keyword evidence="2 5" id="KW-0812">Transmembrane</keyword>
<evidence type="ECO:0000256" key="2">
    <source>
        <dbReference type="ARBA" id="ARBA00022692"/>
    </source>
</evidence>
<feature type="transmembrane region" description="Helical" evidence="5">
    <location>
        <begin position="63"/>
        <end position="82"/>
    </location>
</feature>
<dbReference type="PANTHER" id="PTHR23291">
    <property type="entry name" value="BAX INHIBITOR-RELATED"/>
    <property type="match status" value="1"/>
</dbReference>
<keyword evidence="4 5" id="KW-0472">Membrane</keyword>
<feature type="transmembrane region" description="Helical" evidence="5">
    <location>
        <begin position="88"/>
        <end position="108"/>
    </location>
</feature>
<protein>
    <submittedName>
        <fullName evidence="6">Uncharacterized protein</fullName>
    </submittedName>
</protein>
<comment type="caution">
    <text evidence="5">Lacks conserved residue(s) required for the propagation of feature annotation.</text>
</comment>
<dbReference type="InterPro" id="IPR006214">
    <property type="entry name" value="Bax_inhibitor_1-related"/>
</dbReference>
<reference evidence="6" key="1">
    <citation type="submission" date="2023-10" db="EMBL/GenBank/DDBJ databases">
        <title>Genome assemblies of two species of porcelain crab, Petrolisthes cinctipes and Petrolisthes manimaculis (Anomura: Porcellanidae).</title>
        <authorList>
            <person name="Angst P."/>
        </authorList>
    </citation>
    <scope>NUCLEOTIDE SEQUENCE</scope>
    <source>
        <strain evidence="6">PB745_01</strain>
        <tissue evidence="6">Gill</tissue>
    </source>
</reference>
<accession>A0AAE1BKA5</accession>
<evidence type="ECO:0000256" key="5">
    <source>
        <dbReference type="RuleBase" id="RU004379"/>
    </source>
</evidence>
<evidence type="ECO:0000313" key="6">
    <source>
        <dbReference type="EMBL" id="KAK3850420.1"/>
    </source>
</evidence>
<comment type="caution">
    <text evidence="6">The sequence shown here is derived from an EMBL/GenBank/DDBJ whole genome shotgun (WGS) entry which is preliminary data.</text>
</comment>
<evidence type="ECO:0000256" key="1">
    <source>
        <dbReference type="ARBA" id="ARBA00004141"/>
    </source>
</evidence>
<evidence type="ECO:0000256" key="3">
    <source>
        <dbReference type="ARBA" id="ARBA00022989"/>
    </source>
</evidence>
<dbReference type="AlphaFoldDB" id="A0AAE1BKA5"/>
<dbReference type="EMBL" id="JAWQEG010008384">
    <property type="protein sequence ID" value="KAK3850420.1"/>
    <property type="molecule type" value="Genomic_DNA"/>
</dbReference>
<comment type="similarity">
    <text evidence="5">Belongs to the BI1 family.</text>
</comment>
<dbReference type="GO" id="GO:0016020">
    <property type="term" value="C:membrane"/>
    <property type="evidence" value="ECO:0007669"/>
    <property type="project" value="UniProtKB-SubCell"/>
</dbReference>